<keyword evidence="4 5" id="KW-0472">Membrane</keyword>
<feature type="transmembrane region" description="Helical" evidence="5">
    <location>
        <begin position="56"/>
        <end position="77"/>
    </location>
</feature>
<evidence type="ECO:0000259" key="6">
    <source>
        <dbReference type="PROSITE" id="PS50850"/>
    </source>
</evidence>
<proteinExistence type="predicted"/>
<keyword evidence="2 5" id="KW-0812">Transmembrane</keyword>
<dbReference type="InterPro" id="IPR011701">
    <property type="entry name" value="MFS"/>
</dbReference>
<dbReference type="InterPro" id="IPR005829">
    <property type="entry name" value="Sugar_transporter_CS"/>
</dbReference>
<organism evidence="7 8">
    <name type="scientific">Oryctes borbonicus</name>
    <dbReference type="NCBI Taxonomy" id="1629725"/>
    <lineage>
        <taxon>Eukaryota</taxon>
        <taxon>Metazoa</taxon>
        <taxon>Ecdysozoa</taxon>
        <taxon>Arthropoda</taxon>
        <taxon>Hexapoda</taxon>
        <taxon>Insecta</taxon>
        <taxon>Pterygota</taxon>
        <taxon>Neoptera</taxon>
        <taxon>Endopterygota</taxon>
        <taxon>Coleoptera</taxon>
        <taxon>Polyphaga</taxon>
        <taxon>Scarabaeiformia</taxon>
        <taxon>Scarabaeidae</taxon>
        <taxon>Dynastinae</taxon>
        <taxon>Oryctes</taxon>
    </lineage>
</organism>
<reference evidence="7 8" key="1">
    <citation type="submission" date="2015-09" db="EMBL/GenBank/DDBJ databases">
        <title>Draft genome of the scarab beetle Oryctes borbonicus.</title>
        <authorList>
            <person name="Meyer J.M."/>
            <person name="Markov G.V."/>
            <person name="Baskaran P."/>
            <person name="Herrmann M."/>
            <person name="Sommer R.J."/>
            <person name="Roedelsperger C."/>
        </authorList>
    </citation>
    <scope>NUCLEOTIDE SEQUENCE [LARGE SCALE GENOMIC DNA]</scope>
    <source>
        <strain evidence="7">OB123</strain>
        <tissue evidence="7">Whole animal</tissue>
    </source>
</reference>
<feature type="transmembrane region" description="Helical" evidence="5">
    <location>
        <begin position="89"/>
        <end position="111"/>
    </location>
</feature>
<keyword evidence="3 5" id="KW-1133">Transmembrane helix</keyword>
<dbReference type="Proteomes" id="UP000051574">
    <property type="component" value="Unassembled WGS sequence"/>
</dbReference>
<protein>
    <submittedName>
        <fullName evidence="7">Membrane transporter</fullName>
    </submittedName>
</protein>
<evidence type="ECO:0000256" key="1">
    <source>
        <dbReference type="ARBA" id="ARBA00004141"/>
    </source>
</evidence>
<feature type="domain" description="Major facilitator superfamily (MFS) profile" evidence="6">
    <location>
        <begin position="1"/>
        <end position="336"/>
    </location>
</feature>
<comment type="subcellular location">
    <subcellularLocation>
        <location evidence="1">Membrane</location>
        <topology evidence="1">Multi-pass membrane protein</topology>
    </subcellularLocation>
</comment>
<feature type="transmembrane region" description="Helical" evidence="5">
    <location>
        <begin position="248"/>
        <end position="269"/>
    </location>
</feature>
<feature type="transmembrane region" description="Helical" evidence="5">
    <location>
        <begin position="309"/>
        <end position="328"/>
    </location>
</feature>
<keyword evidence="8" id="KW-1185">Reference proteome</keyword>
<dbReference type="InterPro" id="IPR020846">
    <property type="entry name" value="MFS_dom"/>
</dbReference>
<dbReference type="AlphaFoldDB" id="A0A0T6B7U5"/>
<dbReference type="OrthoDB" id="2261376at2759"/>
<dbReference type="GO" id="GO:0022857">
    <property type="term" value="F:transmembrane transporter activity"/>
    <property type="evidence" value="ECO:0007669"/>
    <property type="project" value="InterPro"/>
</dbReference>
<evidence type="ECO:0000313" key="8">
    <source>
        <dbReference type="Proteomes" id="UP000051574"/>
    </source>
</evidence>
<name>A0A0T6B7U5_9SCAR</name>
<sequence>MLTIVGSMSNIGELCSSLLSGYVSDKYGRKTLMIAAVLWTTFAGLTRSFTPSYLPFVIMEFLDTFLGSGFYSAGFVLAMELVIPEQRVWGNTILACAFVAGEVVLGMAAWVSQSWRVMLRILYGPGIFFISYIWLTHESIRWLLSKGRYQEAKRILKKIAKVNGTQISEETIAKLNKVEDDPKDVTIWQIFRSTRLLLRCYQEAKRILKKIAKVNGTQISEETIAKLNKIKDDPKDVTIWQIFRSTRLLLRLINCSFSWICSTFVYYGLTLHSVSISGNMYVNYIAVAAVEIPAFFVCNYTLGKLGRRFTLSPSYILSGIACLSFIFVSDGMDLKF</sequence>
<feature type="transmembrane region" description="Helical" evidence="5">
    <location>
        <begin position="117"/>
        <end position="135"/>
    </location>
</feature>
<evidence type="ECO:0000256" key="2">
    <source>
        <dbReference type="ARBA" id="ARBA00022692"/>
    </source>
</evidence>
<comment type="caution">
    <text evidence="7">The sequence shown here is derived from an EMBL/GenBank/DDBJ whole genome shotgun (WGS) entry which is preliminary data.</text>
</comment>
<dbReference type="PROSITE" id="PS00216">
    <property type="entry name" value="SUGAR_TRANSPORT_1"/>
    <property type="match status" value="1"/>
</dbReference>
<evidence type="ECO:0000256" key="5">
    <source>
        <dbReference type="SAM" id="Phobius"/>
    </source>
</evidence>
<dbReference type="GO" id="GO:0016020">
    <property type="term" value="C:membrane"/>
    <property type="evidence" value="ECO:0007669"/>
    <property type="project" value="UniProtKB-SubCell"/>
</dbReference>
<dbReference type="PANTHER" id="PTHR24064">
    <property type="entry name" value="SOLUTE CARRIER FAMILY 22 MEMBER"/>
    <property type="match status" value="1"/>
</dbReference>
<gene>
    <name evidence="7" type="ORF">AMK59_3373</name>
</gene>
<dbReference type="PROSITE" id="PS50850">
    <property type="entry name" value="MFS"/>
    <property type="match status" value="1"/>
</dbReference>
<evidence type="ECO:0000256" key="3">
    <source>
        <dbReference type="ARBA" id="ARBA00022989"/>
    </source>
</evidence>
<dbReference type="Pfam" id="PF07690">
    <property type="entry name" value="MFS_1"/>
    <property type="match status" value="1"/>
</dbReference>
<accession>A0A0T6B7U5</accession>
<feature type="transmembrane region" description="Helical" evidence="5">
    <location>
        <begin position="32"/>
        <end position="50"/>
    </location>
</feature>
<evidence type="ECO:0000313" key="7">
    <source>
        <dbReference type="EMBL" id="KRT83420.1"/>
    </source>
</evidence>
<evidence type="ECO:0000256" key="4">
    <source>
        <dbReference type="ARBA" id="ARBA00023136"/>
    </source>
</evidence>
<dbReference type="Gene3D" id="1.20.1250.20">
    <property type="entry name" value="MFS general substrate transporter like domains"/>
    <property type="match status" value="2"/>
</dbReference>
<dbReference type="EMBL" id="LJIG01009268">
    <property type="protein sequence ID" value="KRT83420.1"/>
    <property type="molecule type" value="Genomic_DNA"/>
</dbReference>
<dbReference type="SUPFAM" id="SSF103473">
    <property type="entry name" value="MFS general substrate transporter"/>
    <property type="match status" value="1"/>
</dbReference>
<feature type="transmembrane region" description="Helical" evidence="5">
    <location>
        <begin position="281"/>
        <end position="302"/>
    </location>
</feature>
<dbReference type="InterPro" id="IPR036259">
    <property type="entry name" value="MFS_trans_sf"/>
</dbReference>